<evidence type="ECO:0000256" key="4">
    <source>
        <dbReference type="SAM" id="SignalP"/>
    </source>
</evidence>
<dbReference type="EMBL" id="CP003130">
    <property type="protein sequence ID" value="AEU38788.1"/>
    <property type="molecule type" value="Genomic_DNA"/>
</dbReference>
<keyword evidence="6" id="KW-0675">Receptor</keyword>
<keyword evidence="7" id="KW-1185">Reference proteome</keyword>
<dbReference type="SUPFAM" id="SSF56935">
    <property type="entry name" value="Porins"/>
    <property type="match status" value="1"/>
</dbReference>
<keyword evidence="4" id="KW-0732">Signal</keyword>
<dbReference type="AlphaFoldDB" id="G8NV18"/>
<keyword evidence="3" id="KW-0998">Cell outer membrane</keyword>
<dbReference type="RefSeq" id="WP_014267659.1">
    <property type="nucleotide sequence ID" value="NC_016631.1"/>
</dbReference>
<dbReference type="STRING" id="682795.AciX8_4517"/>
<dbReference type="GO" id="GO:0030246">
    <property type="term" value="F:carbohydrate binding"/>
    <property type="evidence" value="ECO:0007669"/>
    <property type="project" value="InterPro"/>
</dbReference>
<keyword evidence="2" id="KW-0472">Membrane</keyword>
<evidence type="ECO:0000256" key="2">
    <source>
        <dbReference type="ARBA" id="ARBA00023136"/>
    </source>
</evidence>
<dbReference type="InterPro" id="IPR036942">
    <property type="entry name" value="Beta-barrel_TonB_sf"/>
</dbReference>
<accession>G8NV18</accession>
<dbReference type="Pfam" id="PF13620">
    <property type="entry name" value="CarboxypepD_reg"/>
    <property type="match status" value="1"/>
</dbReference>
<feature type="signal peptide" evidence="4">
    <location>
        <begin position="1"/>
        <end position="26"/>
    </location>
</feature>
<dbReference type="eggNOG" id="COG1629">
    <property type="taxonomic scope" value="Bacteria"/>
</dbReference>
<dbReference type="GO" id="GO:0009279">
    <property type="term" value="C:cell outer membrane"/>
    <property type="evidence" value="ECO:0007669"/>
    <property type="project" value="UniProtKB-SubCell"/>
</dbReference>
<proteinExistence type="predicted"/>
<evidence type="ECO:0000313" key="6">
    <source>
        <dbReference type="EMBL" id="AEU38788.1"/>
    </source>
</evidence>
<dbReference type="Gene3D" id="2.170.130.10">
    <property type="entry name" value="TonB-dependent receptor, plug domain"/>
    <property type="match status" value="1"/>
</dbReference>
<gene>
    <name evidence="6" type="ordered locus">AciX8_4517</name>
</gene>
<organism evidence="6 7">
    <name type="scientific">Granulicella mallensis (strain ATCC BAA-1857 / DSM 23137 / MP5ACTX8)</name>
    <dbReference type="NCBI Taxonomy" id="682795"/>
    <lineage>
        <taxon>Bacteria</taxon>
        <taxon>Pseudomonadati</taxon>
        <taxon>Acidobacteriota</taxon>
        <taxon>Terriglobia</taxon>
        <taxon>Terriglobales</taxon>
        <taxon>Acidobacteriaceae</taxon>
        <taxon>Granulicella</taxon>
    </lineage>
</organism>
<dbReference type="InterPro" id="IPR037066">
    <property type="entry name" value="Plug_dom_sf"/>
</dbReference>
<dbReference type="Proteomes" id="UP000007113">
    <property type="component" value="Chromosome"/>
</dbReference>
<dbReference type="Gene3D" id="2.60.40.1120">
    <property type="entry name" value="Carboxypeptidase-like, regulatory domain"/>
    <property type="match status" value="1"/>
</dbReference>
<name>G8NV18_GRAMM</name>
<dbReference type="SUPFAM" id="SSF49452">
    <property type="entry name" value="Starch-binding domain-like"/>
    <property type="match status" value="1"/>
</dbReference>
<dbReference type="HOGENOM" id="CLU_333674_0_0_0"/>
<comment type="subcellular location">
    <subcellularLocation>
        <location evidence="1">Cell outer membrane</location>
    </subcellularLocation>
</comment>
<protein>
    <submittedName>
        <fullName evidence="6">TonB-dependent receptor plug</fullName>
    </submittedName>
</protein>
<dbReference type="Gene3D" id="2.40.170.20">
    <property type="entry name" value="TonB-dependent receptor, beta-barrel domain"/>
    <property type="match status" value="1"/>
</dbReference>
<evidence type="ECO:0000256" key="3">
    <source>
        <dbReference type="ARBA" id="ARBA00023237"/>
    </source>
</evidence>
<feature type="domain" description="TonB-dependent receptor plug" evidence="5">
    <location>
        <begin position="140"/>
        <end position="230"/>
    </location>
</feature>
<dbReference type="OrthoDB" id="100029at2"/>
<reference evidence="6 7" key="1">
    <citation type="submission" date="2011-11" db="EMBL/GenBank/DDBJ databases">
        <title>Complete sequence of Granulicella mallensis MP5ACTX8.</title>
        <authorList>
            <consortium name="US DOE Joint Genome Institute"/>
            <person name="Lucas S."/>
            <person name="Copeland A."/>
            <person name="Lapidus A."/>
            <person name="Cheng J.-F."/>
            <person name="Goodwin L."/>
            <person name="Pitluck S."/>
            <person name="Peters L."/>
            <person name="Lu M."/>
            <person name="Detter J.C."/>
            <person name="Han C."/>
            <person name="Tapia R."/>
            <person name="Land M."/>
            <person name="Hauser L."/>
            <person name="Kyrpides N."/>
            <person name="Ivanova N."/>
            <person name="Mikhailova N."/>
            <person name="Pagani I."/>
            <person name="Rawat S."/>
            <person name="Mannisto M."/>
            <person name="Haggblom M."/>
            <person name="Woyke T."/>
        </authorList>
    </citation>
    <scope>NUCLEOTIDE SEQUENCE [LARGE SCALE GENOMIC DNA]</scope>
    <source>
        <strain evidence="7">ATCC BAA-1857 / DSM 23137 / MP5ACTX8</strain>
    </source>
</reference>
<dbReference type="KEGG" id="gma:AciX8_4517"/>
<dbReference type="Pfam" id="PF07715">
    <property type="entry name" value="Plug"/>
    <property type="match status" value="1"/>
</dbReference>
<evidence type="ECO:0000256" key="1">
    <source>
        <dbReference type="ARBA" id="ARBA00004442"/>
    </source>
</evidence>
<dbReference type="InterPro" id="IPR013784">
    <property type="entry name" value="Carb-bd-like_fold"/>
</dbReference>
<feature type="chain" id="PRO_5003513103" evidence="4">
    <location>
        <begin position="27"/>
        <end position="908"/>
    </location>
</feature>
<evidence type="ECO:0000259" key="5">
    <source>
        <dbReference type="Pfam" id="PF07715"/>
    </source>
</evidence>
<dbReference type="InterPro" id="IPR012910">
    <property type="entry name" value="Plug_dom"/>
</dbReference>
<evidence type="ECO:0000313" key="7">
    <source>
        <dbReference type="Proteomes" id="UP000007113"/>
    </source>
</evidence>
<sequence precursor="true">MQRSPFPRIFAITFVLGLLMAFAAGAALAQSTSGNVAGTVTDSTGAAIANATVVLANPVSGYSRTVTTDTTGQFRFVNIPFNPYRLGVTGSGFQPFNKLVQVNSVVQITLPVKLQVAGSTTSVDVDAPSDLVENDPTAHTDIDRSMIDHLPLESASSELSSIVTLASPGVAADSNGLMHGLGDHAENSFNIDGQPITDQQSKVFSNQVPAAAVQSLEVIEGAPPAEYGDKTSLVVKATTRSGQGVLKPTGAITLSYGTFGSGNLAFDLAYGGKNWGNFIAANGLESGRFLDAPEFAVYHDKGNEENFFDRFDYQLSNVSSIHTNVQYTRSWFQTPNSFDSQFGFVQSGENPTVTDQRSKIETFDLAPTYTRTIGAYSVFNFGPYIRRDAYNYYPSNNPLSDLGPANLQQESVAQQRSLTNAGVHSDWSYVRGINNVKIGGMYAQTFLRENDQLALVDPTLNAPCLDDNSNALPGNPNPCANPNPNFNPVLFPFDLTRGGKFYAWHGQTDVKQLALYAQDQITIGNWLFNAGIRGDFYNGLAIQRQAEPRAGISYNVKKTNTVLRVSYARTQETPFNENLVLSSQGCLDPVLNGIFSQQYGSCIAVPFNPGFRNEFHAGLQQGIGRHFVIDGEYIWKYTHNAYDFSVLGATPITFPIEWQNSKIPGVAVSGTLTEVKGLSARVTMSSVAARFFTPQLGGVGAVPTSTITAADSVPFRIDHDEKFNETTHVEYKMPFRKSLYYSFNWKFDSGLVAGAVPCFTTAAQDSNTDCDGTSKIVNGVPTIDLSGLDADQQFQAGLTCDGVKATQAQGFLSCDAAGLSSKLVTIPAPGTEDADHNPPRVASRNLFDMALGDDNVYHFGDDAHYRIGARVTAINVTNKYALYNFLSTFSGTHYVSPRTVTGEISFNF</sequence>